<reference evidence="2" key="1">
    <citation type="submission" date="2021-04" db="EMBL/GenBank/DDBJ databases">
        <title>Phylogenetic analysis of Acidobacteriaceae.</title>
        <authorList>
            <person name="Qiu L."/>
            <person name="Zhang Q."/>
        </authorList>
    </citation>
    <scope>NUCLEOTIDE SEQUENCE</scope>
    <source>
        <strain evidence="2">DSM 25168</strain>
    </source>
</reference>
<keyword evidence="1" id="KW-1133">Transmembrane helix</keyword>
<keyword evidence="1" id="KW-0812">Transmembrane</keyword>
<dbReference type="Proteomes" id="UP001059380">
    <property type="component" value="Chromosome"/>
</dbReference>
<evidence type="ECO:0008006" key="4">
    <source>
        <dbReference type="Google" id="ProtNLM"/>
    </source>
</evidence>
<protein>
    <recommendedName>
        <fullName evidence="4">DUF3618 domain-containing protein</fullName>
    </recommendedName>
</protein>
<keyword evidence="1" id="KW-0472">Membrane</keyword>
<dbReference type="KEGG" id="orp:MOP44_13260"/>
<evidence type="ECO:0000313" key="3">
    <source>
        <dbReference type="Proteomes" id="UP001059380"/>
    </source>
</evidence>
<dbReference type="RefSeq" id="WP_260796521.1">
    <property type="nucleotide sequence ID" value="NZ_CP093313.1"/>
</dbReference>
<sequence>MSTMPHMQIENLELRALEERHLLHERANELKTKLAATRETLDVEKQARKHFGPAALIVAGVGLVSGFAFAGIFTER</sequence>
<accession>A0A9J7BVI1</accession>
<proteinExistence type="predicted"/>
<dbReference type="AlphaFoldDB" id="A0A9J7BVI1"/>
<evidence type="ECO:0000313" key="2">
    <source>
        <dbReference type="EMBL" id="UWZ86884.1"/>
    </source>
</evidence>
<name>A0A9J7BVI1_9BACT</name>
<organism evidence="2 3">
    <name type="scientific">Occallatibacter riparius</name>
    <dbReference type="NCBI Taxonomy" id="1002689"/>
    <lineage>
        <taxon>Bacteria</taxon>
        <taxon>Pseudomonadati</taxon>
        <taxon>Acidobacteriota</taxon>
        <taxon>Terriglobia</taxon>
        <taxon>Terriglobales</taxon>
        <taxon>Acidobacteriaceae</taxon>
        <taxon>Occallatibacter</taxon>
    </lineage>
</organism>
<gene>
    <name evidence="2" type="ORF">MOP44_13260</name>
</gene>
<evidence type="ECO:0000256" key="1">
    <source>
        <dbReference type="SAM" id="Phobius"/>
    </source>
</evidence>
<dbReference type="EMBL" id="CP093313">
    <property type="protein sequence ID" value="UWZ86884.1"/>
    <property type="molecule type" value="Genomic_DNA"/>
</dbReference>
<keyword evidence="3" id="KW-1185">Reference proteome</keyword>
<feature type="transmembrane region" description="Helical" evidence="1">
    <location>
        <begin position="54"/>
        <end position="73"/>
    </location>
</feature>